<comment type="pathway">
    <text evidence="1">Cofactor biosynthesis; FAD biosynthesis; FAD from FMN: step 1/1.</text>
</comment>
<reference evidence="14" key="1">
    <citation type="journal article" date="2023" name="bioRxiv">
        <title>Scaffold-level genome assemblies of two parasitoid biocontrol wasps reveal the parthenogenesis mechanism and an associated novel virus.</title>
        <authorList>
            <person name="Inwood S."/>
            <person name="Skelly J."/>
            <person name="Guhlin J."/>
            <person name="Harrop T."/>
            <person name="Goldson S."/>
            <person name="Dearden P."/>
        </authorList>
    </citation>
    <scope>NUCLEOTIDE SEQUENCE</scope>
    <source>
        <strain evidence="14">Irish</strain>
        <tissue evidence="14">Whole body</tissue>
    </source>
</reference>
<dbReference type="InterPro" id="IPR014729">
    <property type="entry name" value="Rossmann-like_a/b/a_fold"/>
</dbReference>
<gene>
    <name evidence="14" type="ORF">PV328_002454</name>
</gene>
<dbReference type="AlphaFoldDB" id="A0AA39F6B5"/>
<dbReference type="Proteomes" id="UP001168990">
    <property type="component" value="Unassembled WGS sequence"/>
</dbReference>
<comment type="catalytic activity">
    <reaction evidence="12">
        <text>FMN + ATP + H(+) = FAD + diphosphate</text>
        <dbReference type="Rhea" id="RHEA:17237"/>
        <dbReference type="ChEBI" id="CHEBI:15378"/>
        <dbReference type="ChEBI" id="CHEBI:30616"/>
        <dbReference type="ChEBI" id="CHEBI:33019"/>
        <dbReference type="ChEBI" id="CHEBI:57692"/>
        <dbReference type="ChEBI" id="CHEBI:58210"/>
        <dbReference type="EC" id="2.7.7.2"/>
    </reaction>
</comment>
<dbReference type="Gene3D" id="3.40.50.620">
    <property type="entry name" value="HUPs"/>
    <property type="match status" value="1"/>
</dbReference>
<reference evidence="14" key="2">
    <citation type="submission" date="2023-03" db="EMBL/GenBank/DDBJ databases">
        <authorList>
            <person name="Inwood S.N."/>
            <person name="Skelly J.G."/>
            <person name="Guhlin J."/>
            <person name="Harrop T.W.R."/>
            <person name="Goldson S.G."/>
            <person name="Dearden P.K."/>
        </authorList>
    </citation>
    <scope>NUCLEOTIDE SEQUENCE</scope>
    <source>
        <strain evidence="14">Irish</strain>
        <tissue evidence="14">Whole body</tissue>
    </source>
</reference>
<keyword evidence="15" id="KW-1185">Reference proteome</keyword>
<sequence length="226" mass="25632">MVHSDQFSLKDAEAVIERGKNQPHINYSLLILQQCLDTYNPEELFLSFNGGKDCTAILHLTAAVFMIRGISPLNCLYVTEDPFPEVDAFVKKASQYYGIKLIRKKKPMKTAVAALLDENKQFKASIMGIRRDDPGADKLEPFKYTDPGWPKLMRVSPILDWSYNQVWKFLLENKVPYCSLYDHGYTSLGGRTTTAPNPSLRDPNNPTHYFPAHTLIDSSTERNGRG</sequence>
<evidence type="ECO:0000256" key="1">
    <source>
        <dbReference type="ARBA" id="ARBA00004726"/>
    </source>
</evidence>
<evidence type="ECO:0000256" key="9">
    <source>
        <dbReference type="ARBA" id="ARBA00022840"/>
    </source>
</evidence>
<name>A0AA39F6B5_9HYME</name>
<keyword evidence="7" id="KW-0547">Nucleotide-binding</keyword>
<evidence type="ECO:0000256" key="5">
    <source>
        <dbReference type="ARBA" id="ARBA00022679"/>
    </source>
</evidence>
<evidence type="ECO:0000256" key="4">
    <source>
        <dbReference type="ARBA" id="ARBA00022643"/>
    </source>
</evidence>
<evidence type="ECO:0000256" key="2">
    <source>
        <dbReference type="ARBA" id="ARBA00012393"/>
    </source>
</evidence>
<evidence type="ECO:0000256" key="6">
    <source>
        <dbReference type="ARBA" id="ARBA00022695"/>
    </source>
</evidence>
<accession>A0AA39F6B5</accession>
<evidence type="ECO:0000256" key="8">
    <source>
        <dbReference type="ARBA" id="ARBA00022827"/>
    </source>
</evidence>
<dbReference type="PANTHER" id="PTHR23293:SF9">
    <property type="entry name" value="FAD SYNTHASE"/>
    <property type="match status" value="1"/>
</dbReference>
<organism evidence="14 15">
    <name type="scientific">Microctonus aethiopoides</name>
    <dbReference type="NCBI Taxonomy" id="144406"/>
    <lineage>
        <taxon>Eukaryota</taxon>
        <taxon>Metazoa</taxon>
        <taxon>Ecdysozoa</taxon>
        <taxon>Arthropoda</taxon>
        <taxon>Hexapoda</taxon>
        <taxon>Insecta</taxon>
        <taxon>Pterygota</taxon>
        <taxon>Neoptera</taxon>
        <taxon>Endopterygota</taxon>
        <taxon>Hymenoptera</taxon>
        <taxon>Apocrita</taxon>
        <taxon>Ichneumonoidea</taxon>
        <taxon>Braconidae</taxon>
        <taxon>Euphorinae</taxon>
        <taxon>Microctonus</taxon>
    </lineage>
</organism>
<keyword evidence="5" id="KW-0808">Transferase</keyword>
<dbReference type="InterPro" id="IPR002500">
    <property type="entry name" value="PAPS_reduct_dom"/>
</dbReference>
<comment type="caution">
    <text evidence="14">The sequence shown here is derived from an EMBL/GenBank/DDBJ whole genome shotgun (WGS) entry which is preliminary data.</text>
</comment>
<evidence type="ECO:0000259" key="13">
    <source>
        <dbReference type="Pfam" id="PF01507"/>
    </source>
</evidence>
<dbReference type="GO" id="GO:0005524">
    <property type="term" value="F:ATP binding"/>
    <property type="evidence" value="ECO:0007669"/>
    <property type="project" value="UniProtKB-KW"/>
</dbReference>
<evidence type="ECO:0000256" key="7">
    <source>
        <dbReference type="ARBA" id="ARBA00022741"/>
    </source>
</evidence>
<dbReference type="SUPFAM" id="SSF52402">
    <property type="entry name" value="Adenine nucleotide alpha hydrolases-like"/>
    <property type="match status" value="1"/>
</dbReference>
<evidence type="ECO:0000256" key="3">
    <source>
        <dbReference type="ARBA" id="ARBA00022630"/>
    </source>
</evidence>
<dbReference type="PANTHER" id="PTHR23293">
    <property type="entry name" value="FAD SYNTHETASE-RELATED FMN ADENYLYLTRANSFERASE"/>
    <property type="match status" value="1"/>
</dbReference>
<evidence type="ECO:0000313" key="15">
    <source>
        <dbReference type="Proteomes" id="UP001168990"/>
    </source>
</evidence>
<evidence type="ECO:0000256" key="12">
    <source>
        <dbReference type="ARBA" id="ARBA00049494"/>
    </source>
</evidence>
<dbReference type="GO" id="GO:0003919">
    <property type="term" value="F:FMN adenylyltransferase activity"/>
    <property type="evidence" value="ECO:0007669"/>
    <property type="project" value="UniProtKB-EC"/>
</dbReference>
<dbReference type="EC" id="2.7.7.2" evidence="2"/>
<evidence type="ECO:0000256" key="10">
    <source>
        <dbReference type="ARBA" id="ARBA00031145"/>
    </source>
</evidence>
<dbReference type="GO" id="GO:0006747">
    <property type="term" value="P:FAD biosynthetic process"/>
    <property type="evidence" value="ECO:0007669"/>
    <property type="project" value="TreeGrafter"/>
</dbReference>
<protein>
    <recommendedName>
        <fullName evidence="2">FAD synthase</fullName>
        <ecNumber evidence="2">2.7.7.2</ecNumber>
    </recommendedName>
    <alternativeName>
        <fullName evidence="10">FAD pyrophosphorylase</fullName>
    </alternativeName>
    <alternativeName>
        <fullName evidence="11">FMN adenylyltransferase</fullName>
    </alternativeName>
</protein>
<evidence type="ECO:0000256" key="11">
    <source>
        <dbReference type="ARBA" id="ARBA00031871"/>
    </source>
</evidence>
<dbReference type="Pfam" id="PF01507">
    <property type="entry name" value="PAPS_reduct"/>
    <property type="match status" value="1"/>
</dbReference>
<keyword evidence="6" id="KW-0548">Nucleotidyltransferase</keyword>
<evidence type="ECO:0000313" key="14">
    <source>
        <dbReference type="EMBL" id="KAK0163757.1"/>
    </source>
</evidence>
<keyword evidence="3" id="KW-0285">Flavoprotein</keyword>
<dbReference type="CDD" id="cd23948">
    <property type="entry name" value="FAD_synthase"/>
    <property type="match status" value="1"/>
</dbReference>
<feature type="domain" description="Phosphoadenosine phosphosulphate reductase" evidence="13">
    <location>
        <begin position="104"/>
        <end position="196"/>
    </location>
</feature>
<proteinExistence type="predicted"/>
<keyword evidence="4" id="KW-0288">FMN</keyword>
<keyword evidence="9" id="KW-0067">ATP-binding</keyword>
<keyword evidence="8" id="KW-0274">FAD</keyword>
<dbReference type="EMBL" id="JAQQBS010001422">
    <property type="protein sequence ID" value="KAK0163757.1"/>
    <property type="molecule type" value="Genomic_DNA"/>
</dbReference>